<dbReference type="EMBL" id="FVZE01000006">
    <property type="protein sequence ID" value="SLK06518.1"/>
    <property type="molecule type" value="Genomic_DNA"/>
</dbReference>
<accession>A0A1U6IES5</accession>
<sequence length="159" mass="16214">MSEGTPAKGKGKGLGKGCLIVVGAIVGLGILGAILSPDDKSGSSTASADNVAAADTPALEVTAKELAEAYEANEAAAQLKYGKRVLNVSATIANIQLDFADKPFLVLEGTNQFMGPQAKLDQESQAKAASLSKGQQVSLTCQSVSETVGTAMLDDCRIN</sequence>
<dbReference type="RefSeq" id="WP_079731204.1">
    <property type="nucleotide sequence ID" value="NZ_FVZE01000006.1"/>
</dbReference>
<keyword evidence="1" id="KW-0472">Membrane</keyword>
<feature type="transmembrane region" description="Helical" evidence="1">
    <location>
        <begin position="17"/>
        <end position="35"/>
    </location>
</feature>
<keyword evidence="1" id="KW-1133">Transmembrane helix</keyword>
<dbReference type="InterPro" id="IPR024422">
    <property type="entry name" value="Protein_unknown_function_OB"/>
</dbReference>
<gene>
    <name evidence="2" type="ORF">SAMN06295987_1064</name>
</gene>
<keyword evidence="3" id="KW-1185">Reference proteome</keyword>
<protein>
    <submittedName>
        <fullName evidence="2">tRNA_anti-like</fullName>
    </submittedName>
</protein>
<proteinExistence type="predicted"/>
<organism evidence="2 3">
    <name type="scientific">Novosphingobium mathurense</name>
    <dbReference type="NCBI Taxonomy" id="428990"/>
    <lineage>
        <taxon>Bacteria</taxon>
        <taxon>Pseudomonadati</taxon>
        <taxon>Pseudomonadota</taxon>
        <taxon>Alphaproteobacteria</taxon>
        <taxon>Sphingomonadales</taxon>
        <taxon>Sphingomonadaceae</taxon>
        <taxon>Novosphingobium</taxon>
    </lineage>
</organism>
<name>A0A1U6IES5_9SPHN</name>
<evidence type="ECO:0000313" key="2">
    <source>
        <dbReference type="EMBL" id="SLK06518.1"/>
    </source>
</evidence>
<dbReference type="STRING" id="428990.SAMN06295987_1064"/>
<dbReference type="Proteomes" id="UP000190989">
    <property type="component" value="Unassembled WGS sequence"/>
</dbReference>
<dbReference type="Pfam" id="PF12869">
    <property type="entry name" value="tRNA_anti-like"/>
    <property type="match status" value="1"/>
</dbReference>
<evidence type="ECO:0000256" key="1">
    <source>
        <dbReference type="SAM" id="Phobius"/>
    </source>
</evidence>
<evidence type="ECO:0000313" key="3">
    <source>
        <dbReference type="Proteomes" id="UP000190989"/>
    </source>
</evidence>
<keyword evidence="1" id="KW-0812">Transmembrane</keyword>
<dbReference type="AlphaFoldDB" id="A0A1U6IES5"/>
<reference evidence="3" key="1">
    <citation type="submission" date="2017-02" db="EMBL/GenBank/DDBJ databases">
        <authorList>
            <person name="Varghese N."/>
            <person name="Submissions S."/>
        </authorList>
    </citation>
    <scope>NUCLEOTIDE SEQUENCE [LARGE SCALE GENOMIC DNA]</scope>
    <source>
        <strain evidence="3">SM117</strain>
    </source>
</reference>